<dbReference type="Proteomes" id="UP000095743">
    <property type="component" value="Chromosome"/>
</dbReference>
<dbReference type="STRING" id="1424294.Gferi_14780"/>
<dbReference type="EMBL" id="CP017269">
    <property type="protein sequence ID" value="AOT70730.1"/>
    <property type="molecule type" value="Genomic_DNA"/>
</dbReference>
<dbReference type="InterPro" id="IPR052200">
    <property type="entry name" value="Protoporphyrinogen_IX_DH"/>
</dbReference>
<protein>
    <submittedName>
        <fullName evidence="2">Flavodoxin</fullName>
    </submittedName>
</protein>
<dbReference type="SUPFAM" id="SSF52218">
    <property type="entry name" value="Flavoproteins"/>
    <property type="match status" value="1"/>
</dbReference>
<dbReference type="GO" id="GO:0070819">
    <property type="term" value="F:menaquinone-dependent protoporphyrinogen oxidase activity"/>
    <property type="evidence" value="ECO:0007669"/>
    <property type="project" value="TreeGrafter"/>
</dbReference>
<dbReference type="Pfam" id="PF12724">
    <property type="entry name" value="Flavodoxin_5"/>
    <property type="match status" value="1"/>
</dbReference>
<feature type="domain" description="Flavodoxin" evidence="1">
    <location>
        <begin position="4"/>
        <end position="140"/>
    </location>
</feature>
<evidence type="ECO:0000259" key="1">
    <source>
        <dbReference type="Pfam" id="PF12724"/>
    </source>
</evidence>
<sequence>MRTLIAYRTKYGSTERCAAMLSEQLDGEVELFDLKAVEEVDLTQYDRIIVGGSIYMGRIQKEINAFCLKNISSLKDKKIGLYICCMQEGDTAEKQLYNSFPHELLSNSIACEYFGGAFTFDKMSFIDRFIAKKVSKTDKDIFNISEERINRFAKAMNSDC</sequence>
<dbReference type="KEGG" id="gfe:Gferi_14780"/>
<dbReference type="PANTHER" id="PTHR38030">
    <property type="entry name" value="PROTOPORPHYRINOGEN IX DEHYDROGENASE [MENAQUINONE]"/>
    <property type="match status" value="1"/>
</dbReference>
<accession>A0A1D8GIK5</accession>
<dbReference type="RefSeq" id="WP_069977812.1">
    <property type="nucleotide sequence ID" value="NZ_CP017269.1"/>
</dbReference>
<dbReference type="GO" id="GO:0006783">
    <property type="term" value="P:heme biosynthetic process"/>
    <property type="evidence" value="ECO:0007669"/>
    <property type="project" value="TreeGrafter"/>
</dbReference>
<dbReference type="GO" id="GO:0010181">
    <property type="term" value="F:FMN binding"/>
    <property type="evidence" value="ECO:0007669"/>
    <property type="project" value="TreeGrafter"/>
</dbReference>
<dbReference type="AlphaFoldDB" id="A0A1D8GIK5"/>
<keyword evidence="3" id="KW-1185">Reference proteome</keyword>
<evidence type="ECO:0000313" key="3">
    <source>
        <dbReference type="Proteomes" id="UP000095743"/>
    </source>
</evidence>
<gene>
    <name evidence="2" type="ORF">Gferi_14780</name>
</gene>
<name>A0A1D8GIK5_9FIRM</name>
<proteinExistence type="predicted"/>
<dbReference type="Gene3D" id="3.40.50.360">
    <property type="match status" value="1"/>
</dbReference>
<dbReference type="OrthoDB" id="2146857at2"/>
<dbReference type="InterPro" id="IPR029039">
    <property type="entry name" value="Flavoprotein-like_sf"/>
</dbReference>
<dbReference type="InterPro" id="IPR026816">
    <property type="entry name" value="Flavodoxin_dom"/>
</dbReference>
<dbReference type="PANTHER" id="PTHR38030:SF2">
    <property type="entry name" value="PROTOPORPHYRINOGEN IX DEHYDROGENASE [QUINONE]"/>
    <property type="match status" value="1"/>
</dbReference>
<organism evidence="2 3">
    <name type="scientific">Geosporobacter ferrireducens</name>
    <dbReference type="NCBI Taxonomy" id="1424294"/>
    <lineage>
        <taxon>Bacteria</taxon>
        <taxon>Bacillati</taxon>
        <taxon>Bacillota</taxon>
        <taxon>Clostridia</taxon>
        <taxon>Peptostreptococcales</taxon>
        <taxon>Thermotaleaceae</taxon>
        <taxon>Geosporobacter</taxon>
    </lineage>
</organism>
<evidence type="ECO:0000313" key="2">
    <source>
        <dbReference type="EMBL" id="AOT70730.1"/>
    </source>
</evidence>
<reference evidence="2 3" key="1">
    <citation type="submission" date="2016-09" db="EMBL/GenBank/DDBJ databases">
        <title>Genomic analysis reveals versatility of anaerobic energy metabolism of Geosporobacter ferrireducens IRF9 of phylum Firmicutes.</title>
        <authorList>
            <person name="Kim S.-J."/>
        </authorList>
    </citation>
    <scope>NUCLEOTIDE SEQUENCE [LARGE SCALE GENOMIC DNA]</scope>
    <source>
        <strain evidence="2 3">IRF9</strain>
    </source>
</reference>